<feature type="compositionally biased region" description="Polar residues" evidence="7">
    <location>
        <begin position="2206"/>
        <end position="2218"/>
    </location>
</feature>
<dbReference type="InterPro" id="IPR028082">
    <property type="entry name" value="Peripla_BP_I"/>
</dbReference>
<dbReference type="EMBL" id="JBGBPQ010000025">
    <property type="protein sequence ID" value="KAL1499616.1"/>
    <property type="molecule type" value="Genomic_DNA"/>
</dbReference>
<feature type="transmembrane region" description="Helical" evidence="8">
    <location>
        <begin position="1530"/>
        <end position="1551"/>
    </location>
</feature>
<evidence type="ECO:0000313" key="12">
    <source>
        <dbReference type="EMBL" id="KAL1499616.1"/>
    </source>
</evidence>
<evidence type="ECO:0000256" key="6">
    <source>
        <dbReference type="ARBA" id="ARBA00023180"/>
    </source>
</evidence>
<evidence type="ECO:0000313" key="13">
    <source>
        <dbReference type="Proteomes" id="UP001515480"/>
    </source>
</evidence>
<evidence type="ECO:0000259" key="10">
    <source>
        <dbReference type="Pfam" id="PF01094"/>
    </source>
</evidence>
<keyword evidence="6" id="KW-0325">Glycoprotein</keyword>
<dbReference type="Gene3D" id="3.40.50.10140">
    <property type="entry name" value="Toll/interleukin-1 receptor homology (TIR) domain"/>
    <property type="match status" value="1"/>
</dbReference>
<gene>
    <name evidence="12" type="ORF">AB1Y20_011815</name>
</gene>
<feature type="region of interest" description="Disordered" evidence="7">
    <location>
        <begin position="223"/>
        <end position="258"/>
    </location>
</feature>
<dbReference type="SUPFAM" id="SSF53822">
    <property type="entry name" value="Periplasmic binding protein-like I"/>
    <property type="match status" value="1"/>
</dbReference>
<keyword evidence="9" id="KW-0732">Signal</keyword>
<keyword evidence="5" id="KW-0675">Receptor</keyword>
<dbReference type="InterPro" id="IPR012334">
    <property type="entry name" value="Pectin_lyas_fold"/>
</dbReference>
<feature type="transmembrane region" description="Helical" evidence="8">
    <location>
        <begin position="1715"/>
        <end position="1739"/>
    </location>
</feature>
<feature type="transmembrane region" description="Helical" evidence="8">
    <location>
        <begin position="1882"/>
        <end position="1903"/>
    </location>
</feature>
<evidence type="ECO:0000256" key="5">
    <source>
        <dbReference type="ARBA" id="ARBA00023170"/>
    </source>
</evidence>
<protein>
    <recommendedName>
        <fullName evidence="14">Phosphoinositide phospholipase C</fullName>
    </recommendedName>
</protein>
<evidence type="ECO:0000256" key="7">
    <source>
        <dbReference type="SAM" id="MobiDB-lite"/>
    </source>
</evidence>
<evidence type="ECO:0000256" key="9">
    <source>
        <dbReference type="SAM" id="SignalP"/>
    </source>
</evidence>
<evidence type="ECO:0000259" key="11">
    <source>
        <dbReference type="Pfam" id="PF13229"/>
    </source>
</evidence>
<feature type="transmembrane region" description="Helical" evidence="8">
    <location>
        <begin position="1824"/>
        <end position="1845"/>
    </location>
</feature>
<dbReference type="Gene3D" id="2.160.20.10">
    <property type="entry name" value="Single-stranded right-handed beta-helix, Pectin lyase-like"/>
    <property type="match status" value="1"/>
</dbReference>
<feature type="transmembrane region" description="Helical" evidence="8">
    <location>
        <begin position="1651"/>
        <end position="1675"/>
    </location>
</feature>
<dbReference type="InterPro" id="IPR001828">
    <property type="entry name" value="ANF_lig-bd_rcpt"/>
</dbReference>
<feature type="transmembrane region" description="Helical" evidence="8">
    <location>
        <begin position="1774"/>
        <end position="1794"/>
    </location>
</feature>
<dbReference type="GO" id="GO:0004930">
    <property type="term" value="F:G protein-coupled receptor activity"/>
    <property type="evidence" value="ECO:0007669"/>
    <property type="project" value="InterPro"/>
</dbReference>
<accession>A0AB34IKX5</accession>
<dbReference type="SUPFAM" id="SSF51126">
    <property type="entry name" value="Pectin lyase-like"/>
    <property type="match status" value="1"/>
</dbReference>
<feature type="transmembrane region" description="Helical" evidence="8">
    <location>
        <begin position="1929"/>
        <end position="1954"/>
    </location>
</feature>
<dbReference type="SUPFAM" id="SSF52200">
    <property type="entry name" value="Toll/Interleukin receptor TIR domain"/>
    <property type="match status" value="1"/>
</dbReference>
<feature type="region of interest" description="Disordered" evidence="7">
    <location>
        <begin position="2206"/>
        <end position="2226"/>
    </location>
</feature>
<evidence type="ECO:0000256" key="8">
    <source>
        <dbReference type="SAM" id="Phobius"/>
    </source>
</evidence>
<feature type="domain" description="Receptor ligand binding region" evidence="10">
    <location>
        <begin position="932"/>
        <end position="1298"/>
    </location>
</feature>
<dbReference type="PANTHER" id="PTHR11319:SF35">
    <property type="entry name" value="OUTER MEMBRANE PROTEIN PMPC-RELATED"/>
    <property type="match status" value="1"/>
</dbReference>
<keyword evidence="4 8" id="KW-0472">Membrane</keyword>
<evidence type="ECO:0000256" key="1">
    <source>
        <dbReference type="ARBA" id="ARBA00004141"/>
    </source>
</evidence>
<keyword evidence="2 8" id="KW-0812">Transmembrane</keyword>
<dbReference type="Gene3D" id="3.40.50.2300">
    <property type="match status" value="3"/>
</dbReference>
<feature type="transmembrane region" description="Helical" evidence="8">
    <location>
        <begin position="1577"/>
        <end position="1599"/>
    </location>
</feature>
<dbReference type="InterPro" id="IPR000337">
    <property type="entry name" value="GPCR_3"/>
</dbReference>
<organism evidence="12 13">
    <name type="scientific">Prymnesium parvum</name>
    <name type="common">Toxic golden alga</name>
    <dbReference type="NCBI Taxonomy" id="97485"/>
    <lineage>
        <taxon>Eukaryota</taxon>
        <taxon>Haptista</taxon>
        <taxon>Haptophyta</taxon>
        <taxon>Prymnesiophyceae</taxon>
        <taxon>Prymnesiales</taxon>
        <taxon>Prymnesiaceae</taxon>
        <taxon>Prymnesium</taxon>
    </lineage>
</organism>
<dbReference type="InterPro" id="IPR011050">
    <property type="entry name" value="Pectin_lyase_fold/virulence"/>
</dbReference>
<evidence type="ECO:0000256" key="2">
    <source>
        <dbReference type="ARBA" id="ARBA00022692"/>
    </source>
</evidence>
<dbReference type="PRINTS" id="PR00248">
    <property type="entry name" value="GPCRMGR"/>
</dbReference>
<comment type="caution">
    <text evidence="12">The sequence shown here is derived from an EMBL/GenBank/DDBJ whole genome shotgun (WGS) entry which is preliminary data.</text>
</comment>
<dbReference type="PANTHER" id="PTHR11319">
    <property type="entry name" value="G PROTEIN-COUPLED RECEPTOR-RELATED"/>
    <property type="match status" value="1"/>
</dbReference>
<feature type="domain" description="Right handed beta helix" evidence="11">
    <location>
        <begin position="358"/>
        <end position="470"/>
    </location>
</feature>
<dbReference type="InterPro" id="IPR035897">
    <property type="entry name" value="Toll_tir_struct_dom_sf"/>
</dbReference>
<sequence length="2448" mass="263208">MRRVARALLLLGAFARAAELSRTFRVHSLEDSGEEWLHNGAMYLVSSDLEFSHDLWLVQYNESLRQTSEQLVGVVFPSVDVPPGATITSARCEFVVDEVEASSSEALSLLVYGERSAHAAKPAPELRDLSRRAPTAARVAWQPEISVQVGVSLFTSDLSPIVQEIVSLPGWGANHSLALLFAHNGTVRGTRWVESFAPNREGQLTPALEVSWVMHASPPLLPPPPPLPPSPPLPLSPLPSPPEPPAAPPLPRAPPLVPPPPLRTGNILVAATAAAFYSALHNGAETIFLPEGTALELQETLVLGSPSVGNLTLLSEGAGAVLSPAARFRLFEVRGGASLELAYIHLRQGGTPQAAGGALHVESGGAAALHNSSISNCSASQGGGVSVAGGRVLLFHCALSNCTAVNYGGAIAAAGAELQLLHCVVEDCATGVGGVVAVLSANGGGMYVTGATTLVVSASNFIRCTAHGLNAIGGGLAVDLGESVILVTWTEFDSCASSIKSGAIDLKDGGAATISGCGFRQCTSGGRGGALSTYRMQSCEIRNCYFDECRGLFGGACQFGEDLSAVLIEFTVFSHCVAADGGALLLGFDSGGPGSLLAMHSSLVVGCSASSSSRATGGGLSLRRSATATLRWVQFLRCTVSAGLYADGGTVYVGSVSSLDVSHSLIDTSAATAASPSAHARGGATFVEGASSLLFNGIQLANITASSPHKAQGALFAQDVGTRMDMRSSTVVRCAAGEGGAFFLGSSTRNVFFSVRVSEARAPSGAAFYIMERSQVQATQLRIFHSCGAASTAASAAVIYLHGAASTYLQVRGSLIVTAGCDPSQRILASSDPSRNVALRAETICGPNAVCEDLPLHPSLNVTTPTCSCRDPFESVQSDSASPEMTPYLAAGGCAPIPAAKQVRLGVLLPMFGTEAVGYSVYSWSPRVGVYQALREINNKSDGVADELLPHTQLRFAFRDSRCDSAVAMLGALDLTRNAFSSLGVSAIIGAGCSGATQAAAQVARSVNIPMVSPSSTSPSLSDGRAYPYLLRTSASEAITSVGIVAVLQELFHYTSAAIVSSSDAYGVGGSNAFRDAAFAAGLSVAATVSFQNDSPDYTVQYLELLASKAYVIVIFTHVSEGSRFLRGARDLELGGPGYLWMFGDSSITDAVYWDFDPELRRRALRGSFALMSTTGRGTAAHDAYLARRRQLPRLSGPGWCSLEKDDDGSAFLWGGDHDGDPSTPFECAQNDVQVEAGYDAHGYDSVYAVAHALHDLIEVRRREEVVGEELLDSLLSRVRFEGVTGTIDFVDAYGDPLKRFQGDRQDGLTFSLLNFVDDATGLVLVGSWTPCGSNASSCRWAEQWQPTGAPLTFSTADGSRPQQRGSCPFGEILTQQGTCVCEDGYELDPSGERCDRCPTGQDSRRADASASDSPACTLCAEHFFRPSAHASTQQCRSCGEVFGEAYCPLNATLQTVVVNYGWWRLSPDATRLYKCETSGNSSACTGGTYGDHICAPSHAGPLCKVCLLPDQLFDSSRARCVDCPEGRDALLAILLSSMLLLLASLVAWLFSARAPHAVQQLSAVLRVRRVMHRWLSFGRSIGAVMKIKIFLTFAQVIASLDKTYAIGLPDVWFQWTTFWRIIGDIDFIGWVVPDRCIVGHGLVKRLCLRALAPLLIVVAMPLIGAALAMGNRVYDSTTRRRTSRQLRHVADLSRNTSNARASLRAEMLRGVLEWLPASLVLSFCFAPTVCTSIFRAWYCVDFAYDHLEEHSFLAQDLSVRCGSKEHNEILLTAWLLVAIWPIGMVVLYSSLLIPCRSMLLEETFNSPLIRATAFLHRDYKPAYFWWEVVSLLQRTTLTGWLLLINDRLQFVRLLAALMVSIAYLVAVLACSPYKSRSDHGISAGCQLLLVCIFIGGIIVRLYEDIANDSAGSPALAYRFLGLRSSEEAVIMMILVSVLMLALFACTMAGEAYFQRVQQQLKTKWSVCTMDPPRMKWKSKQIYACFLSHYKMEAASDARYIHDMLRKMLESPVFLDSSALSDLRNLITEGVHKSDTLVLLATKGVLSRPWCLLELLEASRMSIPIVIVQMVNSGFSFDAARAFVENLEEEMEKVNPMGLDFLQKRLGHDLTELKDVLLSTLDENEAAPLTFLSHAGDSVMVAMMKDLVERMAAATDRQVKWWQSGTEESFSSQPSRRWRRLSRAQRFRLQILPMRRRVFHPFQSTLSITQPRRTSNPRPSGVLSGGSSLRLSGSNQIVSAALARVSRRVSHRMSMGWLKGVTDVVNKESAIFICCSREDAINHARVLRSKLEIRLRRGCAIGGGSDTEKFIPQSSITVVLLTRNLLNNPYALYELWCSVEQMKPLVTVAISGGGYDYSHATAVLCDLRSSLQCVSANHAPELARRLGDATTIDDVGTRLQATLTAIIALSWSPASENQLHALVNDIMARMPRKASRQRSTSTVIARKI</sequence>
<dbReference type="Pfam" id="PF13229">
    <property type="entry name" value="Beta_helix"/>
    <property type="match status" value="1"/>
</dbReference>
<evidence type="ECO:0008006" key="14">
    <source>
        <dbReference type="Google" id="ProtNLM"/>
    </source>
</evidence>
<evidence type="ECO:0000256" key="3">
    <source>
        <dbReference type="ARBA" id="ARBA00022989"/>
    </source>
</evidence>
<evidence type="ECO:0000256" key="4">
    <source>
        <dbReference type="ARBA" id="ARBA00023136"/>
    </source>
</evidence>
<name>A0AB34IKX5_PRYPA</name>
<feature type="transmembrane region" description="Helical" evidence="8">
    <location>
        <begin position="1851"/>
        <end position="1870"/>
    </location>
</feature>
<dbReference type="InterPro" id="IPR039448">
    <property type="entry name" value="Beta_helix"/>
</dbReference>
<feature type="chain" id="PRO_5044326618" description="Phosphoinositide phospholipase C" evidence="9">
    <location>
        <begin position="21"/>
        <end position="2448"/>
    </location>
</feature>
<feature type="signal peptide" evidence="9">
    <location>
        <begin position="1"/>
        <end position="20"/>
    </location>
</feature>
<dbReference type="Proteomes" id="UP001515480">
    <property type="component" value="Unassembled WGS sequence"/>
</dbReference>
<dbReference type="Pfam" id="PF01094">
    <property type="entry name" value="ANF_receptor"/>
    <property type="match status" value="1"/>
</dbReference>
<keyword evidence="3 8" id="KW-1133">Transmembrane helix</keyword>
<reference evidence="12 13" key="1">
    <citation type="journal article" date="2024" name="Science">
        <title>Giant polyketide synthase enzymes in the biosynthesis of giant marine polyether toxins.</title>
        <authorList>
            <person name="Fallon T.R."/>
            <person name="Shende V.V."/>
            <person name="Wierzbicki I.H."/>
            <person name="Pendleton A.L."/>
            <person name="Watervoot N.F."/>
            <person name="Auber R.P."/>
            <person name="Gonzalez D.J."/>
            <person name="Wisecaver J.H."/>
            <person name="Moore B.S."/>
        </authorList>
    </citation>
    <scope>NUCLEOTIDE SEQUENCE [LARGE SCALE GENOMIC DNA]</scope>
    <source>
        <strain evidence="12 13">12B1</strain>
    </source>
</reference>
<dbReference type="GO" id="GO:0016020">
    <property type="term" value="C:membrane"/>
    <property type="evidence" value="ECO:0007669"/>
    <property type="project" value="UniProtKB-SubCell"/>
</dbReference>
<keyword evidence="13" id="KW-1185">Reference proteome</keyword>
<proteinExistence type="predicted"/>
<comment type="subcellular location">
    <subcellularLocation>
        <location evidence="1">Membrane</location>
        <topology evidence="1">Multi-pass membrane protein</topology>
    </subcellularLocation>
</comment>